<comment type="function">
    <text evidence="11">May be involved in regulated intramembrane proteolysis and the subsequent release of functional polypeptides from their membrane anchors.</text>
</comment>
<dbReference type="GO" id="GO:0004252">
    <property type="term" value="F:serine-type endopeptidase activity"/>
    <property type="evidence" value="ECO:0007669"/>
    <property type="project" value="InterPro"/>
</dbReference>
<dbReference type="InterPro" id="IPR035952">
    <property type="entry name" value="Rhomboid-like_sf"/>
</dbReference>
<dbReference type="PANTHER" id="PTHR45840">
    <property type="entry name" value="RHOMBOID-RELATED PROTEIN"/>
    <property type="match status" value="1"/>
</dbReference>
<evidence type="ECO:0000256" key="2">
    <source>
        <dbReference type="ARBA" id="ARBA00004141"/>
    </source>
</evidence>
<dbReference type="EC" id="3.4.21.105" evidence="4"/>
<evidence type="ECO:0000259" key="15">
    <source>
        <dbReference type="Pfam" id="PF01694"/>
    </source>
</evidence>
<feature type="transmembrane region" description="Helical" evidence="14">
    <location>
        <begin position="366"/>
        <end position="384"/>
    </location>
</feature>
<dbReference type="EMBL" id="JAERUA010000008">
    <property type="protein sequence ID" value="KAI1896218.1"/>
    <property type="molecule type" value="Genomic_DNA"/>
</dbReference>
<keyword evidence="17" id="KW-1185">Reference proteome</keyword>
<gene>
    <name evidence="16" type="ORF">AGOR_G00092540</name>
</gene>
<dbReference type="PANTHER" id="PTHR45840:SF4">
    <property type="entry name" value="RHOMBOID-RELATED PROTEIN 1"/>
    <property type="match status" value="1"/>
</dbReference>
<evidence type="ECO:0000256" key="9">
    <source>
        <dbReference type="ARBA" id="ARBA00022989"/>
    </source>
</evidence>
<dbReference type="FunFam" id="1.20.1540.10:FF:000006">
    <property type="entry name" value="rhomboid-related protein 1 isoform X1"/>
    <property type="match status" value="1"/>
</dbReference>
<proteinExistence type="inferred from homology"/>
<keyword evidence="10 14" id="KW-0472">Membrane</keyword>
<dbReference type="Gene3D" id="1.20.1540.10">
    <property type="entry name" value="Rhomboid-like"/>
    <property type="match status" value="1"/>
</dbReference>
<feature type="transmembrane region" description="Helical" evidence="14">
    <location>
        <begin position="304"/>
        <end position="324"/>
    </location>
</feature>
<evidence type="ECO:0000256" key="5">
    <source>
        <dbReference type="ARBA" id="ARBA00022670"/>
    </source>
</evidence>
<keyword evidence="7" id="KW-0378">Hydrolase</keyword>
<evidence type="ECO:0000256" key="6">
    <source>
        <dbReference type="ARBA" id="ARBA00022692"/>
    </source>
</evidence>
<evidence type="ECO:0000256" key="14">
    <source>
        <dbReference type="SAM" id="Phobius"/>
    </source>
</evidence>
<feature type="transmembrane region" description="Helical" evidence="14">
    <location>
        <begin position="427"/>
        <end position="448"/>
    </location>
</feature>
<dbReference type="InterPro" id="IPR051739">
    <property type="entry name" value="Rhomboid_IM_Serine_Proteases"/>
</dbReference>
<feature type="transmembrane region" description="Helical" evidence="14">
    <location>
        <begin position="396"/>
        <end position="415"/>
    </location>
</feature>
<protein>
    <recommendedName>
        <fullName evidence="12">Rhomboid-related protein 1</fullName>
        <ecNumber evidence="4">3.4.21.105</ecNumber>
    </recommendedName>
    <alternativeName>
        <fullName evidence="13">Rhomboid-like protein 1</fullName>
    </alternativeName>
</protein>
<dbReference type="GO" id="GO:0006508">
    <property type="term" value="P:proteolysis"/>
    <property type="evidence" value="ECO:0007669"/>
    <property type="project" value="UniProtKB-KW"/>
</dbReference>
<name>A0A8T3DML5_9TELE</name>
<evidence type="ECO:0000256" key="4">
    <source>
        <dbReference type="ARBA" id="ARBA00013039"/>
    </source>
</evidence>
<comment type="caution">
    <text evidence="16">The sequence shown here is derived from an EMBL/GenBank/DDBJ whole genome shotgun (WGS) entry which is preliminary data.</text>
</comment>
<evidence type="ECO:0000256" key="7">
    <source>
        <dbReference type="ARBA" id="ARBA00022801"/>
    </source>
</evidence>
<evidence type="ECO:0000256" key="8">
    <source>
        <dbReference type="ARBA" id="ARBA00022825"/>
    </source>
</evidence>
<organism evidence="16 17">
    <name type="scientific">Albula goreensis</name>
    <dbReference type="NCBI Taxonomy" id="1534307"/>
    <lineage>
        <taxon>Eukaryota</taxon>
        <taxon>Metazoa</taxon>
        <taxon>Chordata</taxon>
        <taxon>Craniata</taxon>
        <taxon>Vertebrata</taxon>
        <taxon>Euteleostomi</taxon>
        <taxon>Actinopterygii</taxon>
        <taxon>Neopterygii</taxon>
        <taxon>Teleostei</taxon>
        <taxon>Albuliformes</taxon>
        <taxon>Albulidae</taxon>
        <taxon>Albula</taxon>
    </lineage>
</organism>
<feature type="domain" description="Peptidase S54 rhomboid" evidence="15">
    <location>
        <begin position="266"/>
        <end position="416"/>
    </location>
</feature>
<dbReference type="Proteomes" id="UP000829720">
    <property type="component" value="Unassembled WGS sequence"/>
</dbReference>
<evidence type="ECO:0000313" key="16">
    <source>
        <dbReference type="EMBL" id="KAI1896218.1"/>
    </source>
</evidence>
<keyword evidence="5" id="KW-0645">Protease</keyword>
<reference evidence="16" key="1">
    <citation type="submission" date="2021-01" db="EMBL/GenBank/DDBJ databases">
        <authorList>
            <person name="Zahm M."/>
            <person name="Roques C."/>
            <person name="Cabau C."/>
            <person name="Klopp C."/>
            <person name="Donnadieu C."/>
            <person name="Jouanno E."/>
            <person name="Lampietro C."/>
            <person name="Louis A."/>
            <person name="Herpin A."/>
            <person name="Echchiki A."/>
            <person name="Berthelot C."/>
            <person name="Parey E."/>
            <person name="Roest-Crollius H."/>
            <person name="Braasch I."/>
            <person name="Postlethwait J."/>
            <person name="Bobe J."/>
            <person name="Montfort J."/>
            <person name="Bouchez O."/>
            <person name="Begum T."/>
            <person name="Mejri S."/>
            <person name="Adams A."/>
            <person name="Chen W.-J."/>
            <person name="Guiguen Y."/>
        </authorList>
    </citation>
    <scope>NUCLEOTIDE SEQUENCE</scope>
    <source>
        <tissue evidence="16">Blood</tissue>
    </source>
</reference>
<evidence type="ECO:0000256" key="10">
    <source>
        <dbReference type="ARBA" id="ARBA00023136"/>
    </source>
</evidence>
<evidence type="ECO:0000256" key="11">
    <source>
        <dbReference type="ARBA" id="ARBA00057065"/>
    </source>
</evidence>
<dbReference type="Pfam" id="PF01694">
    <property type="entry name" value="Rhomboid"/>
    <property type="match status" value="1"/>
</dbReference>
<accession>A0A8T3DML5</accession>
<keyword evidence="6 14" id="KW-0812">Transmembrane</keyword>
<evidence type="ECO:0000256" key="13">
    <source>
        <dbReference type="ARBA" id="ARBA00083324"/>
    </source>
</evidence>
<feature type="transmembrane region" description="Helical" evidence="14">
    <location>
        <begin position="221"/>
        <end position="240"/>
    </location>
</feature>
<comment type="similarity">
    <text evidence="3">Belongs to the peptidase S54 family.</text>
</comment>
<keyword evidence="8" id="KW-0720">Serine protease</keyword>
<dbReference type="AlphaFoldDB" id="A0A8T3DML5"/>
<dbReference type="GO" id="GO:0016020">
    <property type="term" value="C:membrane"/>
    <property type="evidence" value="ECO:0007669"/>
    <property type="project" value="UniProtKB-SubCell"/>
</dbReference>
<feature type="transmembrane region" description="Helical" evidence="14">
    <location>
        <begin position="336"/>
        <end position="354"/>
    </location>
</feature>
<dbReference type="OrthoDB" id="418595at2759"/>
<comment type="catalytic activity">
    <reaction evidence="1">
        <text>Cleaves type-1 transmembrane domains using a catalytic dyad composed of serine and histidine that are contributed by different transmembrane domains.</text>
        <dbReference type="EC" id="3.4.21.105"/>
    </reaction>
</comment>
<evidence type="ECO:0000313" key="17">
    <source>
        <dbReference type="Proteomes" id="UP000829720"/>
    </source>
</evidence>
<evidence type="ECO:0000256" key="1">
    <source>
        <dbReference type="ARBA" id="ARBA00000156"/>
    </source>
</evidence>
<dbReference type="SUPFAM" id="SSF144091">
    <property type="entry name" value="Rhomboid-like"/>
    <property type="match status" value="1"/>
</dbReference>
<evidence type="ECO:0000256" key="3">
    <source>
        <dbReference type="ARBA" id="ARBA00009045"/>
    </source>
</evidence>
<comment type="subcellular location">
    <subcellularLocation>
        <location evidence="2">Membrane</location>
        <topology evidence="2">Multi-pass membrane protein</topology>
    </subcellularLocation>
</comment>
<keyword evidence="9 14" id="KW-1133">Transmembrane helix</keyword>
<dbReference type="InterPro" id="IPR022764">
    <property type="entry name" value="Peptidase_S54_rhomboid_dom"/>
</dbReference>
<evidence type="ECO:0000256" key="12">
    <source>
        <dbReference type="ARBA" id="ARBA00069177"/>
    </source>
</evidence>
<sequence>MLLAWRLMSGRVCVGWMERHQWTVSGGDSVMRSPVAIGETHLMCINQTAALGPGIKCLNMACPGSSSVCKRAAASGHASLSSHWPRGASSLPCFIGIPAVRRVWRAEESYMDRSSLFQLIQEQLDPENTGFIAVENFTSLSNEEGQVCYQELIELMSSKRSSSFRRAIANGRRTLQREILLDETGLGVYKRFVRYVAYEILPCETDRRWYFHQNRLCPPPVFMAIITVVQIIVFLCYGIMLNKWVLQTYQPDFMKSPLVYHPGHRAQVWRFFSYMFMHVGLEQLGFNALLQLMIGVPLEMVHGILRISLLYMAGVVAGSLTVSITDMRAPVVGGSGGVYALCSAHLANVVMNWAGMRCPYKLLRMILALVCMSSEVGRAVWLRFSPPLPSSGPQPSFMAHLSGAVVGISMGLLILRSYEESLQRQCSWWVIIFSFITFLLFAIFWNIFAYELLGVQIPPPP</sequence>